<evidence type="ECO:0000313" key="2">
    <source>
        <dbReference type="EMBL" id="CAF4290947.1"/>
    </source>
</evidence>
<reference evidence="2" key="1">
    <citation type="submission" date="2021-02" db="EMBL/GenBank/DDBJ databases">
        <authorList>
            <person name="Nowell W R."/>
        </authorList>
    </citation>
    <scope>NUCLEOTIDE SEQUENCE</scope>
</reference>
<feature type="compositionally biased region" description="Polar residues" evidence="1">
    <location>
        <begin position="1"/>
        <end position="10"/>
    </location>
</feature>
<name>A0A8S2TJ99_9BILA</name>
<evidence type="ECO:0000256" key="1">
    <source>
        <dbReference type="SAM" id="MobiDB-lite"/>
    </source>
</evidence>
<protein>
    <submittedName>
        <fullName evidence="2">Uncharacterized protein</fullName>
    </submittedName>
</protein>
<feature type="region of interest" description="Disordered" evidence="1">
    <location>
        <begin position="1"/>
        <end position="34"/>
    </location>
</feature>
<dbReference type="EMBL" id="CAJOBI010034464">
    <property type="protein sequence ID" value="CAF4290947.1"/>
    <property type="molecule type" value="Genomic_DNA"/>
</dbReference>
<gene>
    <name evidence="2" type="ORF">SMN809_LOCUS25668</name>
</gene>
<accession>A0A8S2TJ99</accession>
<dbReference type="AlphaFoldDB" id="A0A8S2TJ99"/>
<evidence type="ECO:0000313" key="3">
    <source>
        <dbReference type="Proteomes" id="UP000676336"/>
    </source>
</evidence>
<comment type="caution">
    <text evidence="2">The sequence shown here is derived from an EMBL/GenBank/DDBJ whole genome shotgun (WGS) entry which is preliminary data.</text>
</comment>
<organism evidence="2 3">
    <name type="scientific">Rotaria magnacalcarata</name>
    <dbReference type="NCBI Taxonomy" id="392030"/>
    <lineage>
        <taxon>Eukaryota</taxon>
        <taxon>Metazoa</taxon>
        <taxon>Spiralia</taxon>
        <taxon>Gnathifera</taxon>
        <taxon>Rotifera</taxon>
        <taxon>Eurotatoria</taxon>
        <taxon>Bdelloidea</taxon>
        <taxon>Philodinida</taxon>
        <taxon>Philodinidae</taxon>
        <taxon>Rotaria</taxon>
    </lineage>
</organism>
<feature type="non-terminal residue" evidence="2">
    <location>
        <position position="1"/>
    </location>
</feature>
<sequence>FKQLIPNVQTDKPRHLLEIRRPTAASRHNDHIDQ</sequence>
<feature type="compositionally biased region" description="Basic and acidic residues" evidence="1">
    <location>
        <begin position="11"/>
        <end position="34"/>
    </location>
</feature>
<proteinExistence type="predicted"/>
<dbReference type="Proteomes" id="UP000676336">
    <property type="component" value="Unassembled WGS sequence"/>
</dbReference>